<dbReference type="SUPFAM" id="SSF53335">
    <property type="entry name" value="S-adenosyl-L-methionine-dependent methyltransferases"/>
    <property type="match status" value="1"/>
</dbReference>
<dbReference type="Proteomes" id="UP000199041">
    <property type="component" value="Unassembled WGS sequence"/>
</dbReference>
<evidence type="ECO:0000256" key="3">
    <source>
        <dbReference type="ARBA" id="ARBA00011977"/>
    </source>
</evidence>
<dbReference type="STRING" id="551991.SAMN05192529_106109"/>
<gene>
    <name evidence="8" type="ORF">SAMN05192529_106109</name>
</gene>
<accession>A0A1H3XUQ4</accession>
<dbReference type="Pfam" id="PF02390">
    <property type="entry name" value="Methyltransf_4"/>
    <property type="match status" value="1"/>
</dbReference>
<dbReference type="InterPro" id="IPR003358">
    <property type="entry name" value="tRNA_(Gua-N-7)_MeTrfase_Trmb"/>
</dbReference>
<dbReference type="PROSITE" id="PS51625">
    <property type="entry name" value="SAM_MT_TRMB"/>
    <property type="match status" value="1"/>
</dbReference>
<dbReference type="EMBL" id="FNQY01000006">
    <property type="protein sequence ID" value="SEA02611.1"/>
    <property type="molecule type" value="Genomic_DNA"/>
</dbReference>
<evidence type="ECO:0000256" key="7">
    <source>
        <dbReference type="ARBA" id="ARBA00022694"/>
    </source>
</evidence>
<dbReference type="NCBIfam" id="NF001080">
    <property type="entry name" value="PRK00121.2-2"/>
    <property type="match status" value="1"/>
</dbReference>
<dbReference type="Gene3D" id="3.40.50.150">
    <property type="entry name" value="Vaccinia Virus protein VP39"/>
    <property type="match status" value="1"/>
</dbReference>
<dbReference type="AlphaFoldDB" id="A0A1H3XUQ4"/>
<comment type="catalytic activity">
    <reaction evidence="1">
        <text>guanosine(46) in tRNA + S-adenosyl-L-methionine = N(7)-methylguanosine(46) in tRNA + S-adenosyl-L-homocysteine</text>
        <dbReference type="Rhea" id="RHEA:42708"/>
        <dbReference type="Rhea" id="RHEA-COMP:10188"/>
        <dbReference type="Rhea" id="RHEA-COMP:10189"/>
        <dbReference type="ChEBI" id="CHEBI:57856"/>
        <dbReference type="ChEBI" id="CHEBI:59789"/>
        <dbReference type="ChEBI" id="CHEBI:74269"/>
        <dbReference type="ChEBI" id="CHEBI:74480"/>
        <dbReference type="EC" id="2.1.1.33"/>
    </reaction>
</comment>
<evidence type="ECO:0000313" key="9">
    <source>
        <dbReference type="Proteomes" id="UP000199041"/>
    </source>
</evidence>
<reference evidence="8 9" key="1">
    <citation type="submission" date="2016-10" db="EMBL/GenBank/DDBJ databases">
        <authorList>
            <person name="de Groot N.N."/>
        </authorList>
    </citation>
    <scope>NUCLEOTIDE SEQUENCE [LARGE SCALE GENOMIC DNA]</scope>
    <source>
        <strain evidence="8 9">Vu-144</strain>
    </source>
</reference>
<dbReference type="InterPro" id="IPR029063">
    <property type="entry name" value="SAM-dependent_MTases_sf"/>
</dbReference>
<keyword evidence="7" id="KW-0819">tRNA processing</keyword>
<evidence type="ECO:0000256" key="4">
    <source>
        <dbReference type="ARBA" id="ARBA00022603"/>
    </source>
</evidence>
<dbReference type="GO" id="GO:0043527">
    <property type="term" value="C:tRNA methyltransferase complex"/>
    <property type="evidence" value="ECO:0007669"/>
    <property type="project" value="TreeGrafter"/>
</dbReference>
<organism evidence="8 9">
    <name type="scientific">Arachidicoccus rhizosphaerae</name>
    <dbReference type="NCBI Taxonomy" id="551991"/>
    <lineage>
        <taxon>Bacteria</taxon>
        <taxon>Pseudomonadati</taxon>
        <taxon>Bacteroidota</taxon>
        <taxon>Chitinophagia</taxon>
        <taxon>Chitinophagales</taxon>
        <taxon>Chitinophagaceae</taxon>
        <taxon>Arachidicoccus</taxon>
    </lineage>
</organism>
<dbReference type="PANTHER" id="PTHR23417:SF14">
    <property type="entry name" value="PENTACOTRIPEPTIDE-REPEAT REGION OF PRORP DOMAIN-CONTAINING PROTEIN"/>
    <property type="match status" value="1"/>
</dbReference>
<comment type="function">
    <text evidence="2">Catalyzes the formation of N(7)-methylguanine at position 46 (m7G46) in tRNA.</text>
</comment>
<evidence type="ECO:0000256" key="5">
    <source>
        <dbReference type="ARBA" id="ARBA00022679"/>
    </source>
</evidence>
<name>A0A1H3XUQ4_9BACT</name>
<dbReference type="EC" id="2.1.1.33" evidence="3"/>
<sequence length="252" mass="29053">MKLFNRILEGLITFAAMGKHKLERFEAIKSFVNVFEYPPNMPGNWARYFGNNHQITLELGCGRGEYSVGLARLLKEGNFIGMDIKGNRIWKGAKTALEEGLKNVAFIRSQIEQVANYFGPEEIKNIWVTFPDPQLRDSKMKKRLTHPRFLRLYQQFLAKDGLVHLKTDSPDLYGFTKTMISLYGLTLITDYDDIYGKGVATEILSIKTHYEQLDIAKSQKVHYLCFRLDKDLPLEKDKELRALFSSEQDAES</sequence>
<keyword evidence="5 8" id="KW-0808">Transferase</keyword>
<keyword evidence="6" id="KW-0949">S-adenosyl-L-methionine</keyword>
<dbReference type="GO" id="GO:0008176">
    <property type="term" value="F:tRNA (guanine(46)-N7)-methyltransferase activity"/>
    <property type="evidence" value="ECO:0007669"/>
    <property type="project" value="UniProtKB-EC"/>
</dbReference>
<evidence type="ECO:0000256" key="1">
    <source>
        <dbReference type="ARBA" id="ARBA00000142"/>
    </source>
</evidence>
<keyword evidence="4 8" id="KW-0489">Methyltransferase</keyword>
<evidence type="ECO:0000256" key="2">
    <source>
        <dbReference type="ARBA" id="ARBA00003015"/>
    </source>
</evidence>
<proteinExistence type="predicted"/>
<evidence type="ECO:0000256" key="6">
    <source>
        <dbReference type="ARBA" id="ARBA00022691"/>
    </source>
</evidence>
<evidence type="ECO:0000313" key="8">
    <source>
        <dbReference type="EMBL" id="SEA02611.1"/>
    </source>
</evidence>
<keyword evidence="9" id="KW-1185">Reference proteome</keyword>
<dbReference type="PANTHER" id="PTHR23417">
    <property type="entry name" value="3-DEOXY-D-MANNO-OCTULOSONIC-ACID TRANSFERASE/TRNA GUANINE-N 7 - -METHYLTRANSFERASE"/>
    <property type="match status" value="1"/>
</dbReference>
<protein>
    <recommendedName>
        <fullName evidence="3">tRNA (guanine(46)-N(7))-methyltransferase</fullName>
        <ecNumber evidence="3">2.1.1.33</ecNumber>
    </recommendedName>
</protein>